<name>A0AAP2UNG9_CLOIN</name>
<protein>
    <submittedName>
        <fullName evidence="1">Uncharacterized protein</fullName>
    </submittedName>
</protein>
<accession>A0AAP2UNG9</accession>
<reference evidence="1" key="1">
    <citation type="journal article" date="2022" name="Clin. Infect. Dis.">
        <title>Association between Clostridium innocuum and antibiotic-associated diarrhea in adults and children: A cross-sectional study and comparative genomics analysis.</title>
        <authorList>
            <person name="Cherny K.E."/>
            <person name="Muscat E.B."/>
            <person name="Balaji A."/>
            <person name="Mukherjee J."/>
            <person name="Ozer E.A."/>
            <person name="Angarone M.P."/>
            <person name="Hauser A.R."/>
            <person name="Sichel J.S."/>
            <person name="Amponsah E."/>
            <person name="Kociolek L.K."/>
        </authorList>
    </citation>
    <scope>NUCLEOTIDE SEQUENCE</scope>
    <source>
        <strain evidence="1">NU1-AC-029v</strain>
    </source>
</reference>
<comment type="caution">
    <text evidence="1">The sequence shown here is derived from an EMBL/GenBank/DDBJ whole genome shotgun (WGS) entry which is preliminary data.</text>
</comment>
<dbReference type="RefSeq" id="WP_008818513.1">
    <property type="nucleotide sequence ID" value="NZ_AP025565.1"/>
</dbReference>
<dbReference type="EMBL" id="JAKTMA010000016">
    <property type="protein sequence ID" value="MCR0233148.1"/>
    <property type="molecule type" value="Genomic_DNA"/>
</dbReference>
<proteinExistence type="predicted"/>
<dbReference type="AlphaFoldDB" id="A0AAP2UNG9"/>
<gene>
    <name evidence="1" type="ORF">MKC95_10255</name>
</gene>
<organism evidence="1 2">
    <name type="scientific">Clostridium innocuum</name>
    <dbReference type="NCBI Taxonomy" id="1522"/>
    <lineage>
        <taxon>Bacteria</taxon>
        <taxon>Bacillati</taxon>
        <taxon>Bacillota</taxon>
        <taxon>Clostridia</taxon>
        <taxon>Eubacteriales</taxon>
        <taxon>Clostridiaceae</taxon>
        <taxon>Clostridium</taxon>
    </lineage>
</organism>
<evidence type="ECO:0000313" key="2">
    <source>
        <dbReference type="Proteomes" id="UP001203972"/>
    </source>
</evidence>
<sequence length="76" mass="9186">MLIEKGNTFVDTIDTKEKYLKKRRYKTKAKLNIYLSIRVPEFDFGRLHEIYKNFPWEQHNHIKTALSKLKNLESDT</sequence>
<evidence type="ECO:0000313" key="1">
    <source>
        <dbReference type="EMBL" id="MCR0233148.1"/>
    </source>
</evidence>
<dbReference type="Proteomes" id="UP001203972">
    <property type="component" value="Unassembled WGS sequence"/>
</dbReference>